<protein>
    <recommendedName>
        <fullName evidence="4">LysM domain-containing protein</fullName>
    </recommendedName>
</protein>
<accession>A0AAN7HG24</accession>
<keyword evidence="3" id="KW-0732">Signal</keyword>
<dbReference type="Gene3D" id="3.10.350.10">
    <property type="entry name" value="LysM domain"/>
    <property type="match status" value="2"/>
</dbReference>
<feature type="domain" description="LysM" evidence="4">
    <location>
        <begin position="340"/>
        <end position="387"/>
    </location>
</feature>
<reference evidence="5" key="2">
    <citation type="submission" date="2023-05" db="EMBL/GenBank/DDBJ databases">
        <authorList>
            <consortium name="Lawrence Berkeley National Laboratory"/>
            <person name="Steindorff A."/>
            <person name="Hensen N."/>
            <person name="Bonometti L."/>
            <person name="Westerberg I."/>
            <person name="Brannstrom I.O."/>
            <person name="Guillou S."/>
            <person name="Cros-Aarteil S."/>
            <person name="Calhoun S."/>
            <person name="Haridas S."/>
            <person name="Kuo A."/>
            <person name="Mondo S."/>
            <person name="Pangilinan J."/>
            <person name="Riley R."/>
            <person name="Labutti K."/>
            <person name="Andreopoulos B."/>
            <person name="Lipzen A."/>
            <person name="Chen C."/>
            <person name="Yanf M."/>
            <person name="Daum C."/>
            <person name="Ng V."/>
            <person name="Clum A."/>
            <person name="Ohm R."/>
            <person name="Martin F."/>
            <person name="Silar P."/>
            <person name="Natvig D."/>
            <person name="Lalanne C."/>
            <person name="Gautier V."/>
            <person name="Ament-Velasquez S.L."/>
            <person name="Kruys A."/>
            <person name="Hutchinson M.I."/>
            <person name="Powell A.J."/>
            <person name="Barry K."/>
            <person name="Miller A.N."/>
            <person name="Grigoriev I.V."/>
            <person name="Debuchy R."/>
            <person name="Gladieux P."/>
            <person name="Thoren M.H."/>
            <person name="Johannesson H."/>
        </authorList>
    </citation>
    <scope>NUCLEOTIDE SEQUENCE</scope>
    <source>
        <strain evidence="5">CBS 359.72</strain>
    </source>
</reference>
<evidence type="ECO:0000313" key="6">
    <source>
        <dbReference type="Proteomes" id="UP001303647"/>
    </source>
</evidence>
<dbReference type="PROSITE" id="PS51782">
    <property type="entry name" value="LYSM"/>
    <property type="match status" value="2"/>
</dbReference>
<organism evidence="5 6">
    <name type="scientific">Corynascus novoguineensis</name>
    <dbReference type="NCBI Taxonomy" id="1126955"/>
    <lineage>
        <taxon>Eukaryota</taxon>
        <taxon>Fungi</taxon>
        <taxon>Dikarya</taxon>
        <taxon>Ascomycota</taxon>
        <taxon>Pezizomycotina</taxon>
        <taxon>Sordariomycetes</taxon>
        <taxon>Sordariomycetidae</taxon>
        <taxon>Sordariales</taxon>
        <taxon>Chaetomiaceae</taxon>
        <taxon>Corynascus</taxon>
    </lineage>
</organism>
<dbReference type="AlphaFoldDB" id="A0AAN7HG24"/>
<dbReference type="GO" id="GO:0008061">
    <property type="term" value="F:chitin binding"/>
    <property type="evidence" value="ECO:0007669"/>
    <property type="project" value="UniProtKB-KW"/>
</dbReference>
<evidence type="ECO:0000259" key="4">
    <source>
        <dbReference type="PROSITE" id="PS51782"/>
    </source>
</evidence>
<dbReference type="InterPro" id="IPR018392">
    <property type="entry name" value="LysM"/>
</dbReference>
<dbReference type="Gene3D" id="3.20.20.80">
    <property type="entry name" value="Glycosidases"/>
    <property type="match status" value="1"/>
</dbReference>
<reference evidence="5" key="1">
    <citation type="journal article" date="2023" name="Mol. Phylogenet. Evol.">
        <title>Genome-scale phylogeny and comparative genomics of the fungal order Sordariales.</title>
        <authorList>
            <person name="Hensen N."/>
            <person name="Bonometti L."/>
            <person name="Westerberg I."/>
            <person name="Brannstrom I.O."/>
            <person name="Guillou S."/>
            <person name="Cros-Aarteil S."/>
            <person name="Calhoun S."/>
            <person name="Haridas S."/>
            <person name="Kuo A."/>
            <person name="Mondo S."/>
            <person name="Pangilinan J."/>
            <person name="Riley R."/>
            <person name="LaButti K."/>
            <person name="Andreopoulos B."/>
            <person name="Lipzen A."/>
            <person name="Chen C."/>
            <person name="Yan M."/>
            <person name="Daum C."/>
            <person name="Ng V."/>
            <person name="Clum A."/>
            <person name="Steindorff A."/>
            <person name="Ohm R.A."/>
            <person name="Martin F."/>
            <person name="Silar P."/>
            <person name="Natvig D.O."/>
            <person name="Lalanne C."/>
            <person name="Gautier V."/>
            <person name="Ament-Velasquez S.L."/>
            <person name="Kruys A."/>
            <person name="Hutchinson M.I."/>
            <person name="Powell A.J."/>
            <person name="Barry K."/>
            <person name="Miller A.N."/>
            <person name="Grigoriev I.V."/>
            <person name="Debuchy R."/>
            <person name="Gladieux P."/>
            <person name="Hiltunen Thoren M."/>
            <person name="Johannesson H."/>
        </authorList>
    </citation>
    <scope>NUCLEOTIDE SEQUENCE</scope>
    <source>
        <strain evidence="5">CBS 359.72</strain>
    </source>
</reference>
<name>A0AAN7HG24_9PEZI</name>
<sequence>MRAFTASLFLLRPSAIHAALNLDGTQAVAPAGDGDPSPISDLQAYDPNRHDCPLPCVDYSNIHSWTPNLPVDRLRRYEPDSTILIRSCTLNTTSPRTLGGTSPGYVPRAMENPQKSERLFDPNGIGGTTRDVAGLLKGMEAFFGAKDNCDQNFLFAWHQQTAAGLYIGAALGKPTVGSIIGALASRLEAGHSVPNRTIAQLCGCKWRPENVFGVAIDVSGDLAALRRTALEWSKGVCVVDENLQDSGELKGARVFRVGTDMQTTSSSMGLPRRFSSSGLDRRATCRYIQVKARDSCGTLASRCEISAADFYKYNPAADLCSTLIPDDYVCCSSGDPRHCTTHLIQNGDTCKALAKRYHVTVNELEAWNKGKRRLYASTATPGGGPLVPGTELPPDFDRKENALGELNPCLFKACCSNWGFCGPFPAHYEIHAPEGGGPGSKLKGNQGTYVSNCGTDVKANSGPPSAFERIGYYESYNMERDCVRLSAGKANTDGSYTYIHWAFAEIDPNTWDVVLTDPYNQFLDEEGLDGVNIDWKYPGALTLTNHGEPIGQKGDGAGYLAFLITLKEKIGLRIHFRKSVPGLEFYLHAFGIFIIFYPL</sequence>
<dbReference type="InterPro" id="IPR053214">
    <property type="entry name" value="LysM12-like"/>
</dbReference>
<dbReference type="PANTHER" id="PTHR47700">
    <property type="entry name" value="V CHITINASE, PUTATIVE (AFU_ORTHOLOGUE AFUA_6G13720)-RELATED"/>
    <property type="match status" value="1"/>
</dbReference>
<dbReference type="PANTHER" id="PTHR47700:SF2">
    <property type="entry name" value="CHITINASE"/>
    <property type="match status" value="1"/>
</dbReference>
<dbReference type="SUPFAM" id="SSF51445">
    <property type="entry name" value="(Trans)glycosidases"/>
    <property type="match status" value="1"/>
</dbReference>
<comment type="caution">
    <text evidence="5">The sequence shown here is derived from an EMBL/GenBank/DDBJ whole genome shotgun (WGS) entry which is preliminary data.</text>
</comment>
<evidence type="ECO:0000313" key="5">
    <source>
        <dbReference type="EMBL" id="KAK4244022.1"/>
    </source>
</evidence>
<dbReference type="Proteomes" id="UP001303647">
    <property type="component" value="Unassembled WGS sequence"/>
</dbReference>
<dbReference type="EMBL" id="MU857764">
    <property type="protein sequence ID" value="KAK4244022.1"/>
    <property type="molecule type" value="Genomic_DNA"/>
</dbReference>
<evidence type="ECO:0000256" key="1">
    <source>
        <dbReference type="ARBA" id="ARBA00022669"/>
    </source>
</evidence>
<dbReference type="InterPro" id="IPR036779">
    <property type="entry name" value="LysM_dom_sf"/>
</dbReference>
<evidence type="ECO:0000256" key="3">
    <source>
        <dbReference type="SAM" id="SignalP"/>
    </source>
</evidence>
<dbReference type="Pfam" id="PF01476">
    <property type="entry name" value="LysM"/>
    <property type="match status" value="1"/>
</dbReference>
<dbReference type="SMART" id="SM00257">
    <property type="entry name" value="LysM"/>
    <property type="match status" value="2"/>
</dbReference>
<proteinExistence type="predicted"/>
<feature type="domain" description="LysM" evidence="4">
    <location>
        <begin position="286"/>
        <end position="331"/>
    </location>
</feature>
<dbReference type="CDD" id="cd00118">
    <property type="entry name" value="LysM"/>
    <property type="match status" value="2"/>
</dbReference>
<dbReference type="SUPFAM" id="SSF54106">
    <property type="entry name" value="LysM domain"/>
    <property type="match status" value="2"/>
</dbReference>
<gene>
    <name evidence="5" type="ORF">C7999DRAFT_44272</name>
</gene>
<dbReference type="InterPro" id="IPR017853">
    <property type="entry name" value="GH"/>
</dbReference>
<feature type="chain" id="PRO_5042821922" description="LysM domain-containing protein" evidence="3">
    <location>
        <begin position="19"/>
        <end position="599"/>
    </location>
</feature>
<keyword evidence="1" id="KW-0147">Chitin-binding</keyword>
<keyword evidence="6" id="KW-1185">Reference proteome</keyword>
<keyword evidence="2" id="KW-0843">Virulence</keyword>
<evidence type="ECO:0000256" key="2">
    <source>
        <dbReference type="ARBA" id="ARBA00023026"/>
    </source>
</evidence>
<feature type="signal peptide" evidence="3">
    <location>
        <begin position="1"/>
        <end position="18"/>
    </location>
</feature>